<protein>
    <submittedName>
        <fullName evidence="1">Uncharacterized protein</fullName>
    </submittedName>
</protein>
<dbReference type="AlphaFoldDB" id="A0AAJ0GL13"/>
<proteinExistence type="predicted"/>
<evidence type="ECO:0000313" key="1">
    <source>
        <dbReference type="EMBL" id="KAK3301858.1"/>
    </source>
</evidence>
<dbReference type="EMBL" id="JAUDZG010000008">
    <property type="protein sequence ID" value="KAK3301858.1"/>
    <property type="molecule type" value="Genomic_DNA"/>
</dbReference>
<dbReference type="Proteomes" id="UP001273166">
    <property type="component" value="Unassembled WGS sequence"/>
</dbReference>
<reference evidence="1" key="1">
    <citation type="journal article" date="2023" name="Mol. Phylogenet. Evol.">
        <title>Genome-scale phylogeny and comparative genomics of the fungal order Sordariales.</title>
        <authorList>
            <person name="Hensen N."/>
            <person name="Bonometti L."/>
            <person name="Westerberg I."/>
            <person name="Brannstrom I.O."/>
            <person name="Guillou S."/>
            <person name="Cros-Aarteil S."/>
            <person name="Calhoun S."/>
            <person name="Haridas S."/>
            <person name="Kuo A."/>
            <person name="Mondo S."/>
            <person name="Pangilinan J."/>
            <person name="Riley R."/>
            <person name="LaButti K."/>
            <person name="Andreopoulos B."/>
            <person name="Lipzen A."/>
            <person name="Chen C."/>
            <person name="Yan M."/>
            <person name="Daum C."/>
            <person name="Ng V."/>
            <person name="Clum A."/>
            <person name="Steindorff A."/>
            <person name="Ohm R.A."/>
            <person name="Martin F."/>
            <person name="Silar P."/>
            <person name="Natvig D.O."/>
            <person name="Lalanne C."/>
            <person name="Gautier V."/>
            <person name="Ament-Velasquez S.L."/>
            <person name="Kruys A."/>
            <person name="Hutchinson M.I."/>
            <person name="Powell A.J."/>
            <person name="Barry K."/>
            <person name="Miller A.N."/>
            <person name="Grigoriev I.V."/>
            <person name="Debuchy R."/>
            <person name="Gladieux P."/>
            <person name="Hiltunen Thoren M."/>
            <person name="Johannesson H."/>
        </authorList>
    </citation>
    <scope>NUCLEOTIDE SEQUENCE</scope>
    <source>
        <strain evidence="1">CBS 333.67</strain>
    </source>
</reference>
<organism evidence="1 2">
    <name type="scientific">Chaetomium strumarium</name>
    <dbReference type="NCBI Taxonomy" id="1170767"/>
    <lineage>
        <taxon>Eukaryota</taxon>
        <taxon>Fungi</taxon>
        <taxon>Dikarya</taxon>
        <taxon>Ascomycota</taxon>
        <taxon>Pezizomycotina</taxon>
        <taxon>Sordariomycetes</taxon>
        <taxon>Sordariomycetidae</taxon>
        <taxon>Sordariales</taxon>
        <taxon>Chaetomiaceae</taxon>
        <taxon>Chaetomium</taxon>
    </lineage>
</organism>
<dbReference type="RefSeq" id="XP_062717638.1">
    <property type="nucleotide sequence ID" value="XM_062864105.1"/>
</dbReference>
<evidence type="ECO:0000313" key="2">
    <source>
        <dbReference type="Proteomes" id="UP001273166"/>
    </source>
</evidence>
<sequence length="173" mass="19540">MASPVSLDDVFHEAVVSFEESLTERQRLDFRRCSRREVEDTIRSIDTDLALKQKQRNMRRISKFLEGMDQLGKVVEVFVNSDSIARLFGDQSSLPCSSQELGLRHRTAFSIPTSRSATFFRVCHNTRACSAGTRTSPPPAALLLRYTGVSPESSFHLLKTKLETRFSLGIENI</sequence>
<keyword evidence="2" id="KW-1185">Reference proteome</keyword>
<name>A0AAJ0GL13_9PEZI</name>
<dbReference type="GeneID" id="87882934"/>
<accession>A0AAJ0GL13</accession>
<gene>
    <name evidence="1" type="ORF">B0T15DRAFT_325410</name>
</gene>
<reference evidence="1" key="2">
    <citation type="submission" date="2023-06" db="EMBL/GenBank/DDBJ databases">
        <authorList>
            <consortium name="Lawrence Berkeley National Laboratory"/>
            <person name="Mondo S.J."/>
            <person name="Hensen N."/>
            <person name="Bonometti L."/>
            <person name="Westerberg I."/>
            <person name="Brannstrom I.O."/>
            <person name="Guillou S."/>
            <person name="Cros-Aarteil S."/>
            <person name="Calhoun S."/>
            <person name="Haridas S."/>
            <person name="Kuo A."/>
            <person name="Pangilinan J."/>
            <person name="Riley R."/>
            <person name="Labutti K."/>
            <person name="Andreopoulos B."/>
            <person name="Lipzen A."/>
            <person name="Chen C."/>
            <person name="Yanf M."/>
            <person name="Daum C."/>
            <person name="Ng V."/>
            <person name="Clum A."/>
            <person name="Steindorff A."/>
            <person name="Ohm R."/>
            <person name="Martin F."/>
            <person name="Silar P."/>
            <person name="Natvig D."/>
            <person name="Lalanne C."/>
            <person name="Gautier V."/>
            <person name="Ament-Velasquez S.L."/>
            <person name="Kruys A."/>
            <person name="Hutchinson M.I."/>
            <person name="Powell A.J."/>
            <person name="Barry K."/>
            <person name="Miller A.N."/>
            <person name="Grigoriev I.V."/>
            <person name="Debuchy R."/>
            <person name="Gladieux P."/>
            <person name="Thoren M.H."/>
            <person name="Johannesson H."/>
        </authorList>
    </citation>
    <scope>NUCLEOTIDE SEQUENCE</scope>
    <source>
        <strain evidence="1">CBS 333.67</strain>
    </source>
</reference>
<comment type="caution">
    <text evidence="1">The sequence shown here is derived from an EMBL/GenBank/DDBJ whole genome shotgun (WGS) entry which is preliminary data.</text>
</comment>